<dbReference type="GO" id="GO:0016989">
    <property type="term" value="F:sigma factor antagonist activity"/>
    <property type="evidence" value="ECO:0007669"/>
    <property type="project" value="TreeGrafter"/>
</dbReference>
<dbReference type="PANTHER" id="PTHR30273:SF2">
    <property type="entry name" value="PROTEIN FECR"/>
    <property type="match status" value="1"/>
</dbReference>
<feature type="domain" description="Protein FecR C-terminal" evidence="2">
    <location>
        <begin position="294"/>
        <end position="361"/>
    </location>
</feature>
<keyword evidence="4" id="KW-1185">Reference proteome</keyword>
<gene>
    <name evidence="3" type="ORF">SAMN04515674_105143</name>
</gene>
<evidence type="ECO:0000259" key="2">
    <source>
        <dbReference type="Pfam" id="PF16344"/>
    </source>
</evidence>
<dbReference type="OrthoDB" id="645173at2"/>
<proteinExistence type="predicted"/>
<dbReference type="PANTHER" id="PTHR30273">
    <property type="entry name" value="PERIPLASMIC SIGNAL SENSOR AND SIGMA FACTOR ACTIVATOR FECR-RELATED"/>
    <property type="match status" value="1"/>
</dbReference>
<dbReference type="Pfam" id="PF16344">
    <property type="entry name" value="FecR_C"/>
    <property type="match status" value="1"/>
</dbReference>
<sequence>MNYLNFNVEDFLLDQKFLDWVKRGQDDSFWQEFQLKFPEKKAEMEKARIVILAGSGLSYTEPGQEVRNAMWENIQAQMNDETRETKPGKMILFRNWRWAAAAVLLAGCIIGWQLKINWGSTDKVTYENLISYAQTSSFVEKVNDSEKPLLINLPDGSSVLLQKAGKLSYDTKMFGGEKREVYLSGEAFFEVTKNPAKPFFVYANELITKVLGTSFTVKAFPDEKQIEVLVKTGRVSVFTRKDPFKNRKLSNRELEGIVLAPNQQITLERTELRLSRSLVQEPQMLTMAAQQFSFDFDDAPAAKVIDLIEKAYGVDIIYDEDLLANCKLTAHLNDEPLNDKIRLICEGLEAHYEIIDAQIVITSKGCGR</sequence>
<protein>
    <recommendedName>
        <fullName evidence="5">Ferric-dicitrate binding protein FerR, regulates iron transport through sigma-19</fullName>
    </recommendedName>
</protein>
<dbReference type="STRING" id="1079859.SAMN04515674_105143"/>
<dbReference type="RefSeq" id="WP_092016608.1">
    <property type="nucleotide sequence ID" value="NZ_FOXH01000005.1"/>
</dbReference>
<dbReference type="Proteomes" id="UP000199306">
    <property type="component" value="Unassembled WGS sequence"/>
</dbReference>
<dbReference type="InterPro" id="IPR032508">
    <property type="entry name" value="FecR_C"/>
</dbReference>
<dbReference type="Gene3D" id="2.60.120.1440">
    <property type="match status" value="1"/>
</dbReference>
<name>A0A1I5SQ10_9BACT</name>
<evidence type="ECO:0000313" key="4">
    <source>
        <dbReference type="Proteomes" id="UP000199306"/>
    </source>
</evidence>
<dbReference type="AlphaFoldDB" id="A0A1I5SQ10"/>
<reference evidence="3 4" key="1">
    <citation type="submission" date="2016-10" db="EMBL/GenBank/DDBJ databases">
        <authorList>
            <person name="de Groot N.N."/>
        </authorList>
    </citation>
    <scope>NUCLEOTIDE SEQUENCE [LARGE SCALE GENOMIC DNA]</scope>
    <source>
        <strain evidence="4">E92,LMG 26720,CCM 7988</strain>
    </source>
</reference>
<evidence type="ECO:0000259" key="1">
    <source>
        <dbReference type="Pfam" id="PF04773"/>
    </source>
</evidence>
<accession>A0A1I5SQ10</accession>
<feature type="domain" description="FecR protein" evidence="1">
    <location>
        <begin position="150"/>
        <end position="235"/>
    </location>
</feature>
<organism evidence="3 4">
    <name type="scientific">Pseudarcicella hirudinis</name>
    <dbReference type="NCBI Taxonomy" id="1079859"/>
    <lineage>
        <taxon>Bacteria</taxon>
        <taxon>Pseudomonadati</taxon>
        <taxon>Bacteroidota</taxon>
        <taxon>Cytophagia</taxon>
        <taxon>Cytophagales</taxon>
        <taxon>Flectobacillaceae</taxon>
        <taxon>Pseudarcicella</taxon>
    </lineage>
</organism>
<evidence type="ECO:0000313" key="3">
    <source>
        <dbReference type="EMBL" id="SFP72768.1"/>
    </source>
</evidence>
<dbReference type="InterPro" id="IPR012373">
    <property type="entry name" value="Ferrdict_sens_TM"/>
</dbReference>
<dbReference type="InterPro" id="IPR006860">
    <property type="entry name" value="FecR"/>
</dbReference>
<dbReference type="Pfam" id="PF04773">
    <property type="entry name" value="FecR"/>
    <property type="match status" value="1"/>
</dbReference>
<evidence type="ECO:0008006" key="5">
    <source>
        <dbReference type="Google" id="ProtNLM"/>
    </source>
</evidence>
<dbReference type="EMBL" id="FOXH01000005">
    <property type="protein sequence ID" value="SFP72768.1"/>
    <property type="molecule type" value="Genomic_DNA"/>
</dbReference>
<dbReference type="Gene3D" id="3.55.50.30">
    <property type="match status" value="1"/>
</dbReference>